<accession>A0A975IMH0</accession>
<feature type="compositionally biased region" description="Low complexity" evidence="1">
    <location>
        <begin position="119"/>
        <end position="146"/>
    </location>
</feature>
<gene>
    <name evidence="2" type="ORF">G127AT_08660</name>
</gene>
<evidence type="ECO:0000313" key="2">
    <source>
        <dbReference type="EMBL" id="QTX03440.1"/>
    </source>
</evidence>
<protein>
    <recommendedName>
        <fullName evidence="4">YtxH domain-containing protein</fullName>
    </recommendedName>
</protein>
<evidence type="ECO:0000256" key="1">
    <source>
        <dbReference type="SAM" id="MobiDB-lite"/>
    </source>
</evidence>
<feature type="region of interest" description="Disordered" evidence="1">
    <location>
        <begin position="119"/>
        <end position="155"/>
    </location>
</feature>
<dbReference type="Proteomes" id="UP000671914">
    <property type="component" value="Chromosome"/>
</dbReference>
<dbReference type="Gene3D" id="1.20.120.20">
    <property type="entry name" value="Apolipoprotein"/>
    <property type="match status" value="1"/>
</dbReference>
<reference evidence="2" key="1">
    <citation type="submission" date="2021-03" db="EMBL/GenBank/DDBJ databases">
        <title>Agromyces archimandritus sp. nov., isolated from the cockroach Archimandrita tessellata.</title>
        <authorList>
            <person name="Guzman J."/>
            <person name="Ortuzar M."/>
            <person name="Poehlein A."/>
            <person name="Daniel R."/>
            <person name="Trujillo M."/>
            <person name="Vilcinskas A."/>
        </authorList>
    </citation>
    <scope>NUCLEOTIDE SEQUENCE</scope>
    <source>
        <strain evidence="2">G127AT</strain>
    </source>
</reference>
<keyword evidence="3" id="KW-1185">Reference proteome</keyword>
<proteinExistence type="predicted"/>
<dbReference type="KEGG" id="aarc:G127AT_08660"/>
<name>A0A975IMH0_9MICO</name>
<evidence type="ECO:0008006" key="4">
    <source>
        <dbReference type="Google" id="ProtNLM"/>
    </source>
</evidence>
<sequence>MKGKLLFVVGLGIGYVLGTRAGRQRYEQIASAAKNVWNTPAVQQGVETVKDFALERVGDVSDSVLDGVKRFVRSTADSQRDAKADVGKAAKAAKRAVDDAADELEDAIDAAAASAEAAAGKVSSAAKQAKQRSSSSKTSSTRAKPAGQRGTRKND</sequence>
<dbReference type="EMBL" id="CP071696">
    <property type="protein sequence ID" value="QTX03440.1"/>
    <property type="molecule type" value="Genomic_DNA"/>
</dbReference>
<dbReference type="AlphaFoldDB" id="A0A975IMH0"/>
<dbReference type="RefSeq" id="WP_210896025.1">
    <property type="nucleotide sequence ID" value="NZ_CP071696.1"/>
</dbReference>
<evidence type="ECO:0000313" key="3">
    <source>
        <dbReference type="Proteomes" id="UP000671914"/>
    </source>
</evidence>
<organism evidence="2 3">
    <name type="scientific">Agromyces archimandritae</name>
    <dbReference type="NCBI Taxonomy" id="2781962"/>
    <lineage>
        <taxon>Bacteria</taxon>
        <taxon>Bacillati</taxon>
        <taxon>Actinomycetota</taxon>
        <taxon>Actinomycetes</taxon>
        <taxon>Micrococcales</taxon>
        <taxon>Microbacteriaceae</taxon>
        <taxon>Agromyces</taxon>
    </lineage>
</organism>